<dbReference type="CDD" id="cd00037">
    <property type="entry name" value="CLECT"/>
    <property type="match status" value="5"/>
</dbReference>
<dbReference type="SUPFAM" id="SSF57440">
    <property type="entry name" value="Kringle-like"/>
    <property type="match status" value="3"/>
</dbReference>
<feature type="domain" description="C-type lectin" evidence="6">
    <location>
        <begin position="1352"/>
        <end position="1472"/>
    </location>
</feature>
<sequence length="3516" mass="395451">MVLLWVFFVLFQYSEGTNQNGFEISDAEIIRDDRLPEHEIFGEPVARPDYAPMYDYRFFSSEEFNYQDFLLGPLLKVSQKSADVAYNQEIPCRKASRPLPSGALICFAEEPIHAGLIEKFADRGDSFCQSHGYDYMVDSINSADFVSLAQLHKEILTADPQFPPEVTINAIRSSSTEMRWCEGNCEVMDFTVSSNLVSTGSTPTNFAEVFDPQSNQFNLAVISNGGPSDQSDPLMKVYPLVFEYHANDSVVPLNPNTALPDASMTLRNYALIGSKYAPQFAPKTQHEVTLQRLKNFKRTQLSFFHLCGTKNANASLEGYCKLDVSLKGPNFDDVFKPVANFSDSELKNDGTLMTSSPWQRKRVQIPRLHLQDYKMRIRGEFDWKNGGIGLDSIRLSTMQRCHPRWFRVHETQFITSTSFLFQDGLDNYELGGVSETLLRTKHQRETVLSNQTTLEECSRLCWLGSGCDIFEYDSALKSCRFHPHTTLKQELWSKFAQYTSQPTTALYVLECSESQENILIESDPEYHRSDLWNVDIECGELFLAQSQWNDKAAVFGGKQRVVGMDCGANQKLEIKGNLKTVSKLPMTINQAYLDAAKPGAMATVYFRSSEASEVDISVGTGAKTVTLAKNESMGVTLYTANFDTHYSADDEILVKATAGGAGSKIYMTRIDMALDLPIRIGCFGDPANVLDVSGSITDPGQSPALCLTTCLQAGKRFAFVKGGDQCLCFDEISQSLTPEPQQSCNLPCSGDGEDFCGGSNSMSVFVATCPTSMVRFGDYCYFLSDTNDHSITKNERLCTETDDSAHLWYPESEEELAFVKEKFPSTSYHIGYRQSHPNYGFQHSDYSMGFGLPFFTADRSGLPAFEEEADLFRTKCVIWESGNNNKFTLKSPCEDSKGICRRKLAQGYGYKLIGSYLKYQSMTSLKVKDATPVTGLGPFHFELDTDYYVKERYIEMMLPEPVVMSGLMVETDNTRYLQEFTLQYLEMASLFPERLRNVEITHKSPVIFRVIEDSLTEEPAIISRKIMLPYPIETKHFRMTVRKGGPQIAVRLDIIGQLVSERYQLNPFLDQRQLQFDIPNVVLIQKSSYGLTKFNLNPGGAITIRLVLPTHQKTPENDVNVVIVSRIFLVDSKGKATKFTLRIPKADMRLNILIENEIGLTFSEELRGPFPNNPTYNSPVEIRVEFQTNGFKLFVNGMQIKLFKDMVVNNVVPKLTRITWGTSVFGAQISRVTIETDNELGLSYDYGRTLFNTQQTEETKVDLAPYKDNVILKDESTLLQMFYRAYSFKPNEYDFGYIPFQFIQQCYHSYNGNAKCFPAKGIFNYEKNVNYGYGGGTLASEILRCPSGYEYFGHVCVNFPVRNPESYTAASSKCAPKGDMVYYSPNKLQNTLFRQAMMFLYKNEPSHTIWVGVRQISGEWIASNGRVVTEQFSDWAPNEPNLANGDCAVADKLLGYKWRTTNCAEPHASMCALKVPNCPPGYIYETKLSDAPQYGSRSCYKITKLGSFIDSARAKRVSSVSVADSICLRDHTRLFAPRNAFQADMIHDWLSKHTIWDKDTNATHKVSFFTGVRSFSNTTIIAANDFEPSKTLNSSSLGSNCFRIDYEWGYSMIETPCDQESDLPIDYDNREFFGICQYKECRTTVNSTCSFPFRFNGRLYDTCVSLGPDSTPWCSTGVDDNLNHIPGYEKFCDSTCHVDNCPLGFYRNYMDRTCYQVSSKFPRDGALSFDDALMKCQTQGARLWEPRTTSAFSNILKTDMAIPHFAWMANAATATGLRAKMVGGSVTVVYQGSDVPMSEDLKSALIWETGYPVASPPCIGLVNGKLKNVDCDGYQNDFADTKHLGYICEARPSETVPEKRTCIFPFVYQGKTYSSCTFSANPNVPDETPWCATKVDPITKEMTNSGVCQDERLIIYDGGAQGWPCSFPFLFNGRFYDSCTRDMKNATSNETYKIDRYWCPPQHFVHPKSKLWLGDDSKPETYGFCNDLMRPLVKECPDGYEMVERICMRLSAVPQTHQVAQEDCKKDGADLAFFPSQPVQAALGQRIVEKKAKWNHFVPIKEFWLGAFPKPNGDWDWISYPKPMRLYENWKSSKLGYGCPEQSCTLPHHGLVMKADGLNDWLAGNKTVERPYICSAKCPSGYTWVERIQKCILIVEASSSSPKAKTLPEAMEHCNQQHGRLIITNHCDELNNVRQVLIDLEHGLGEEFFIGTFAFNLQSANERRRSKVTEEQISSFGYSVDMQADSGSGLCGAMEPSLSAPDTSVTHYFGLKLDATDLITLHYPFMAKYVPTIKKGYICESDDFWGCPEGYEKLMETCVKLVRTKKKRIDAHKACEALGTHLARPQTAMDIFALHSKIVAIESKGTETPMQVTSRYHLDFSRIMDPNHPAFDPSHSDIGCVCQNDIVIPGTTKGSDGNCYMKNTYSNTFEQARQRCMNLGMNLAQYESAEEYTAIWNIFGHDDALPRDCVSIQMAMQGDYPALTRVTCDEESFFVCEREQSLKSDLRAFLAKPVAAVPLTRDIGPADIASNLDVQVHNVGFDFDRKPNLLLGSALLGGDAFENSGIDVNLKDLIPGDQITVSMWLRTRDASFPTDPQILVFGLEPQKWHFLSFSFDSSNGQGYLILDDLVTHFQAPGLVIFDTTADMALLFGSSRSDPSGLAFKGSISCLQVYDQAFTPPQVHFTKNCSYAAGSYQNQEPLCPSGWTSFHDHCYWVSLTKMTFSEASVYCAGASEFTQTAHLIWNLDKLHMDHASRLVNESFGIHKFWIGLDDRLQVGSWVAHDAAMSTIDGTYEYWEDPTQISHPTRRCGLNSRRNGGFIVSEDCELIYPFVCQMKTLNHPSSNRCPSGYLPYQSKCISGNTTRLDYDEAQESCAIKGGILFAPKSKVALETAKAFAKVYVKGDIWVGVTAEHISPDRKWSDGTTFDLAADFDLELDSGADWSGPCVYLKASSDFSSREVLCSKPYAFICEWKDPPCPTGFTRQRGSKNGRMCLKLSGGDGPNSKEMCASSNDLLPRPAFPTSHEEALFFKDNMGTGSVWLGMELGPMSNWQVASDVQKYNDPYPVESNESLIDLRRFGSWQENLVGTNDASKGCLSFANNGLIQPEFGASCDEARPPACEYRSCLTKRGLSCVFPFKYFNFTEDGTKSEITYHYCASLDIFSPWCATVVSATGEVIEWDECVSDCPHEPPEMVCEMDPPTPTIVSVLGATTNFSTTHEFGVDTVVSELDFVEYHCPEGYYFNGTNRLTVRAFCKNWQWEVDFDPETVCIPVLCTCPQWFPPKSKLGTYNWNNGLPPPTGCNQNEPNVKHLTEVTYNCPDGFMFNTSESDVAIPESATLTFTCSKFANWSPVFQPHCIPRNCVNDPPLINRTARDWMDWDLNIRNRSYTHSINYTCPLKNWGYPSSGENRMVATCQENLRWNLTSVEKCVARQCSNDPPLHFLGQDLDWSFRSKTLGTKVTYTCPFFKVTQQAGLSVQHSQCTYDKDTDELHWYPPSIQDCTRKSLKIIIFKTCS</sequence>
<keyword evidence="1" id="KW-0430">Lectin</keyword>
<evidence type="ECO:0000259" key="9">
    <source>
        <dbReference type="PROSITE" id="PS51304"/>
    </source>
</evidence>
<feature type="domain" description="C-type lectin" evidence="6">
    <location>
        <begin position="2709"/>
        <end position="2835"/>
    </location>
</feature>
<comment type="caution">
    <text evidence="4">Lacks conserved residue(s) required for the propagation of feature annotation.</text>
</comment>
<comment type="caution">
    <text evidence="10">The sequence shown here is derived from an EMBL/GenBank/DDBJ whole genome shotgun (WGS) entry which is preliminary data.</text>
</comment>
<evidence type="ECO:0000259" key="6">
    <source>
        <dbReference type="PROSITE" id="PS50041"/>
    </source>
</evidence>
<dbReference type="Proteomes" id="UP000318571">
    <property type="component" value="Chromosome 8"/>
</dbReference>
<dbReference type="PANTHER" id="PTHR22801">
    <property type="entry name" value="LITHOSTATHINE"/>
    <property type="match status" value="1"/>
</dbReference>
<dbReference type="InterPro" id="IPR016187">
    <property type="entry name" value="CTDL_fold"/>
</dbReference>
<accession>A0A553N6D5</accession>
<evidence type="ECO:0000256" key="1">
    <source>
        <dbReference type="ARBA" id="ARBA00022734"/>
    </source>
</evidence>
<keyword evidence="11" id="KW-1185">Reference proteome</keyword>
<dbReference type="Gene3D" id="2.10.10.10">
    <property type="entry name" value="Fibronectin, type II, collagen-binding"/>
    <property type="match status" value="3"/>
</dbReference>
<feature type="domain" description="C-type lectin" evidence="6">
    <location>
        <begin position="2003"/>
        <end position="2135"/>
    </location>
</feature>
<dbReference type="InterPro" id="IPR036943">
    <property type="entry name" value="FN_type2_sf"/>
</dbReference>
<dbReference type="InterPro" id="IPR002889">
    <property type="entry name" value="WSC_carb-bd"/>
</dbReference>
<evidence type="ECO:0000259" key="7">
    <source>
        <dbReference type="PROSITE" id="PS51092"/>
    </source>
</evidence>
<feature type="domain" description="WSC" evidence="8">
    <location>
        <begin position="676"/>
        <end position="768"/>
    </location>
</feature>
<dbReference type="EMBL" id="VCGU01000459">
    <property type="protein sequence ID" value="TRY60988.1"/>
    <property type="molecule type" value="Genomic_DNA"/>
</dbReference>
<dbReference type="InterPro" id="IPR013320">
    <property type="entry name" value="ConA-like_dom_sf"/>
</dbReference>
<dbReference type="SMART" id="SM00321">
    <property type="entry name" value="WSC"/>
    <property type="match status" value="1"/>
</dbReference>
<dbReference type="SMART" id="SM00059">
    <property type="entry name" value="FN2"/>
    <property type="match status" value="3"/>
</dbReference>
<keyword evidence="2" id="KW-0677">Repeat</keyword>
<dbReference type="Pfam" id="PF00040">
    <property type="entry name" value="fn2"/>
    <property type="match status" value="2"/>
</dbReference>
<dbReference type="Pfam" id="PF01822">
    <property type="entry name" value="WSC"/>
    <property type="match status" value="1"/>
</dbReference>
<dbReference type="InterPro" id="IPR016186">
    <property type="entry name" value="C-type_lectin-like/link_sf"/>
</dbReference>
<reference evidence="10 11" key="1">
    <citation type="journal article" date="2018" name="Nat. Ecol. Evol.">
        <title>Genomic signatures of mitonuclear coevolution across populations of Tigriopus californicus.</title>
        <authorList>
            <person name="Barreto F.S."/>
            <person name="Watson E.T."/>
            <person name="Lima T.G."/>
            <person name="Willett C.S."/>
            <person name="Edmands S."/>
            <person name="Li W."/>
            <person name="Burton R.S."/>
        </authorList>
    </citation>
    <scope>NUCLEOTIDE SEQUENCE [LARGE SCALE GENOMIC DNA]</scope>
    <source>
        <strain evidence="10 11">San Diego</strain>
    </source>
</reference>
<dbReference type="STRING" id="6832.A0A553N6D5"/>
<dbReference type="PROSITE" id="PS51092">
    <property type="entry name" value="FN2_2"/>
    <property type="match status" value="3"/>
</dbReference>
<protein>
    <submittedName>
        <fullName evidence="10">Uncharacterized protein</fullName>
    </submittedName>
</protein>
<evidence type="ECO:0000259" key="8">
    <source>
        <dbReference type="PROSITE" id="PS51212"/>
    </source>
</evidence>
<gene>
    <name evidence="10" type="ORF">TCAL_01466</name>
</gene>
<evidence type="ECO:0000256" key="4">
    <source>
        <dbReference type="PROSITE-ProRule" id="PRU00479"/>
    </source>
</evidence>
<feature type="domain" description="Fibronectin type-II" evidence="7">
    <location>
        <begin position="1857"/>
        <end position="1910"/>
    </location>
</feature>
<name>A0A553N6D5_TIGCA</name>
<feature type="signal peptide" evidence="5">
    <location>
        <begin position="1"/>
        <end position="16"/>
    </location>
</feature>
<keyword evidence="3" id="KW-1015">Disulfide bond</keyword>
<organism evidence="10 11">
    <name type="scientific">Tigriopus californicus</name>
    <name type="common">Marine copepod</name>
    <dbReference type="NCBI Taxonomy" id="6832"/>
    <lineage>
        <taxon>Eukaryota</taxon>
        <taxon>Metazoa</taxon>
        <taxon>Ecdysozoa</taxon>
        <taxon>Arthropoda</taxon>
        <taxon>Crustacea</taxon>
        <taxon>Multicrustacea</taxon>
        <taxon>Hexanauplia</taxon>
        <taxon>Copepoda</taxon>
        <taxon>Harpacticoida</taxon>
        <taxon>Harpacticidae</taxon>
        <taxon>Tigriopus</taxon>
    </lineage>
</organism>
<dbReference type="PROSITE" id="PS51304">
    <property type="entry name" value="GALECTIN"/>
    <property type="match status" value="1"/>
</dbReference>
<evidence type="ECO:0000256" key="2">
    <source>
        <dbReference type="ARBA" id="ARBA00022737"/>
    </source>
</evidence>
<evidence type="ECO:0000256" key="5">
    <source>
        <dbReference type="SAM" id="SignalP"/>
    </source>
</evidence>
<feature type="domain" description="C-type lectin" evidence="6">
    <location>
        <begin position="2854"/>
        <end position="2972"/>
    </location>
</feature>
<evidence type="ECO:0000256" key="3">
    <source>
        <dbReference type="ARBA" id="ARBA00023157"/>
    </source>
</evidence>
<dbReference type="Pfam" id="PF00059">
    <property type="entry name" value="Lectin_C"/>
    <property type="match status" value="3"/>
</dbReference>
<evidence type="ECO:0000313" key="11">
    <source>
        <dbReference type="Proteomes" id="UP000318571"/>
    </source>
</evidence>
<dbReference type="Gene3D" id="2.60.120.200">
    <property type="match status" value="1"/>
</dbReference>
<feature type="domain" description="Fibronectin type-II" evidence="7">
    <location>
        <begin position="1920"/>
        <end position="1987"/>
    </location>
</feature>
<dbReference type="InterPro" id="IPR050801">
    <property type="entry name" value="Ca-Dep_Lectins_ImmuneDev"/>
</dbReference>
<dbReference type="GO" id="GO:0030246">
    <property type="term" value="F:carbohydrate binding"/>
    <property type="evidence" value="ECO:0007669"/>
    <property type="project" value="UniProtKB-KW"/>
</dbReference>
<dbReference type="InterPro" id="IPR013806">
    <property type="entry name" value="Kringle-like"/>
</dbReference>
<feature type="domain" description="Galectin" evidence="9">
    <location>
        <begin position="1088"/>
        <end position="1235"/>
    </location>
</feature>
<dbReference type="SMART" id="SM00034">
    <property type="entry name" value="CLECT"/>
    <property type="match status" value="8"/>
</dbReference>
<dbReference type="Gene3D" id="3.10.100.10">
    <property type="entry name" value="Mannose-Binding Protein A, subunit A"/>
    <property type="match status" value="6"/>
</dbReference>
<dbReference type="InterPro" id="IPR001079">
    <property type="entry name" value="Galectin_CRD"/>
</dbReference>
<feature type="chain" id="PRO_5021901948" evidence="5">
    <location>
        <begin position="17"/>
        <end position="3516"/>
    </location>
</feature>
<dbReference type="PROSITE" id="PS50041">
    <property type="entry name" value="C_TYPE_LECTIN_2"/>
    <property type="match status" value="4"/>
</dbReference>
<keyword evidence="5" id="KW-0732">Signal</keyword>
<dbReference type="SUPFAM" id="SSF49899">
    <property type="entry name" value="Concanavalin A-like lectins/glucanases"/>
    <property type="match status" value="1"/>
</dbReference>
<dbReference type="SUPFAM" id="SSF56436">
    <property type="entry name" value="C-type lectin-like"/>
    <property type="match status" value="9"/>
</dbReference>
<dbReference type="PANTHER" id="PTHR22801:SF63">
    <property type="entry name" value="C-TYPE LECTIN DOMAIN-CONTAINING PROTEIN"/>
    <property type="match status" value="1"/>
</dbReference>
<proteinExistence type="predicted"/>
<dbReference type="InterPro" id="IPR001304">
    <property type="entry name" value="C-type_lectin-like"/>
</dbReference>
<dbReference type="InterPro" id="IPR000562">
    <property type="entry name" value="FN_type2_dom"/>
</dbReference>
<feature type="domain" description="Fibronectin type-II" evidence="7">
    <location>
        <begin position="1644"/>
        <end position="1694"/>
    </location>
</feature>
<evidence type="ECO:0000313" key="10">
    <source>
        <dbReference type="EMBL" id="TRY60988.1"/>
    </source>
</evidence>
<dbReference type="PROSITE" id="PS51212">
    <property type="entry name" value="WSC"/>
    <property type="match status" value="1"/>
</dbReference>